<comment type="function">
    <text evidence="12">Catalyzes the acylation of glycosyl-4,4'-diaponeurosporenoate, i.e. the esterification of glucose at the C6'' position with the carboxyl group of the C(15) fatty acid 12-methyltetradecanoic acid, to yield staphyloxanthin. This is the last step in the biosynthesis of this orange pigment, present in most staphylococci strains.</text>
</comment>
<evidence type="ECO:0000256" key="13">
    <source>
        <dbReference type="SAM" id="Phobius"/>
    </source>
</evidence>
<evidence type="ECO:0000256" key="3">
    <source>
        <dbReference type="ARBA" id="ARBA00022679"/>
    </source>
</evidence>
<dbReference type="Pfam" id="PF18927">
    <property type="entry name" value="CrtO"/>
    <property type="match status" value="1"/>
</dbReference>
<evidence type="ECO:0000256" key="2">
    <source>
        <dbReference type="ARBA" id="ARBA00022475"/>
    </source>
</evidence>
<evidence type="ECO:0000256" key="7">
    <source>
        <dbReference type="ARBA" id="ARBA00023136"/>
    </source>
</evidence>
<keyword evidence="2" id="KW-1003">Cell membrane</keyword>
<evidence type="ECO:0000256" key="12">
    <source>
        <dbReference type="ARBA" id="ARBA00025324"/>
    </source>
</evidence>
<comment type="pathway">
    <text evidence="9">Carotenoid biosynthesis; staphyloxanthin biosynthesis; staphyloxanthin from farnesyl diphosphate: step 5/5.</text>
</comment>
<comment type="subcellular location">
    <subcellularLocation>
        <location evidence="1">Cell membrane</location>
        <topology evidence="1">Single-pass membrane protein</topology>
    </subcellularLocation>
</comment>
<keyword evidence="3" id="KW-0808">Transferase</keyword>
<evidence type="ECO:0000256" key="8">
    <source>
        <dbReference type="ARBA" id="ARBA00023315"/>
    </source>
</evidence>
<evidence type="ECO:0000256" key="11">
    <source>
        <dbReference type="ARBA" id="ARBA00023667"/>
    </source>
</evidence>
<name>A0A1S1V8B1_9FIRM</name>
<accession>A0A1S1V8B1</accession>
<protein>
    <recommendedName>
        <fullName evidence="11">Glycosyl-4,4'-diaponeurosporenoate acyltransferase</fullName>
    </recommendedName>
</protein>
<feature type="transmembrane region" description="Helical" evidence="13">
    <location>
        <begin position="12"/>
        <end position="30"/>
    </location>
</feature>
<evidence type="ECO:0000313" key="14">
    <source>
        <dbReference type="EMBL" id="OHW62826.1"/>
    </source>
</evidence>
<proteinExistence type="inferred from homology"/>
<evidence type="ECO:0000313" key="15">
    <source>
        <dbReference type="Proteomes" id="UP000180254"/>
    </source>
</evidence>
<evidence type="ECO:0000256" key="5">
    <source>
        <dbReference type="ARBA" id="ARBA00022729"/>
    </source>
</evidence>
<evidence type="ECO:0000256" key="6">
    <source>
        <dbReference type="ARBA" id="ARBA00022989"/>
    </source>
</evidence>
<dbReference type="UniPathway" id="UPA00029">
    <property type="reaction ID" value="UER00560"/>
</dbReference>
<dbReference type="AlphaFoldDB" id="A0A1S1V8B1"/>
<dbReference type="RefSeq" id="WP_071061569.1">
    <property type="nucleotide sequence ID" value="NZ_MKIE01000002.1"/>
</dbReference>
<keyword evidence="6 13" id="KW-1133">Transmembrane helix</keyword>
<dbReference type="EMBL" id="MKIE01000002">
    <property type="protein sequence ID" value="OHW62826.1"/>
    <property type="molecule type" value="Genomic_DNA"/>
</dbReference>
<sequence>MQIFYLSRQATIALFFILWALLQYMASFICRKMSDSHFQYDRSIYKTRGWEDHGRVYERITKVHKWKRFLPDGASIGKSGFKKKHMTSFSSDYLERYLVESCRAELTHWLAIPPFWVFGLFAPPKVIVYMFLYALAVNVPCIIAQRYNRPRMARMLKKQTEKLSKQNS</sequence>
<evidence type="ECO:0000256" key="10">
    <source>
        <dbReference type="ARBA" id="ARBA00023603"/>
    </source>
</evidence>
<comment type="caution">
    <text evidence="14">The sequence shown here is derived from an EMBL/GenBank/DDBJ whole genome shotgun (WGS) entry which is preliminary data.</text>
</comment>
<dbReference type="Proteomes" id="UP000180254">
    <property type="component" value="Unassembled WGS sequence"/>
</dbReference>
<dbReference type="STRING" id="39480.EUAN_06100"/>
<keyword evidence="4 13" id="KW-0812">Transmembrane</keyword>
<keyword evidence="7 13" id="KW-0472">Membrane</keyword>
<evidence type="ECO:0000256" key="4">
    <source>
        <dbReference type="ARBA" id="ARBA00022692"/>
    </source>
</evidence>
<reference evidence="14 15" key="1">
    <citation type="submission" date="2016-09" db="EMBL/GenBank/DDBJ databases">
        <title>Genome sequence of Eubacterium angustum.</title>
        <authorList>
            <person name="Poehlein A."/>
            <person name="Daniel R."/>
        </authorList>
    </citation>
    <scope>NUCLEOTIDE SEQUENCE [LARGE SCALE GENOMIC DNA]</scope>
    <source>
        <strain evidence="14 15">DSM 1989</strain>
    </source>
</reference>
<evidence type="ECO:0000256" key="1">
    <source>
        <dbReference type="ARBA" id="ARBA00004162"/>
    </source>
</evidence>
<feature type="transmembrane region" description="Helical" evidence="13">
    <location>
        <begin position="128"/>
        <end position="148"/>
    </location>
</feature>
<keyword evidence="15" id="KW-1185">Reference proteome</keyword>
<organism evidence="14 15">
    <name type="scientific">Andreesenia angusta</name>
    <dbReference type="NCBI Taxonomy" id="39480"/>
    <lineage>
        <taxon>Bacteria</taxon>
        <taxon>Bacillati</taxon>
        <taxon>Bacillota</taxon>
        <taxon>Tissierellia</taxon>
        <taxon>Tissierellales</taxon>
        <taxon>Gottschalkiaceae</taxon>
        <taxon>Andreesenia</taxon>
    </lineage>
</organism>
<gene>
    <name evidence="14" type="ORF">EUAN_06100</name>
</gene>
<dbReference type="OrthoDB" id="3783432at2"/>
<dbReference type="GO" id="GO:0016746">
    <property type="term" value="F:acyltransferase activity"/>
    <property type="evidence" value="ECO:0007669"/>
    <property type="project" value="UniProtKB-KW"/>
</dbReference>
<keyword evidence="8" id="KW-0012">Acyltransferase</keyword>
<dbReference type="GO" id="GO:0005886">
    <property type="term" value="C:plasma membrane"/>
    <property type="evidence" value="ECO:0007669"/>
    <property type="project" value="UniProtKB-SubCell"/>
</dbReference>
<evidence type="ECO:0000256" key="9">
    <source>
        <dbReference type="ARBA" id="ARBA00023588"/>
    </source>
</evidence>
<comment type="similarity">
    <text evidence="10">Belongs to the acyltransferase CrtO family.</text>
</comment>
<dbReference type="InterPro" id="IPR044021">
    <property type="entry name" value="CrtO"/>
</dbReference>
<keyword evidence="5" id="KW-0732">Signal</keyword>